<feature type="repeat" description="WD" evidence="3">
    <location>
        <begin position="409"/>
        <end position="443"/>
    </location>
</feature>
<organism evidence="6 7">
    <name type="scientific">Mycena rosella</name>
    <name type="common">Pink bonnet</name>
    <name type="synonym">Agaricus rosellus</name>
    <dbReference type="NCBI Taxonomy" id="1033263"/>
    <lineage>
        <taxon>Eukaryota</taxon>
        <taxon>Fungi</taxon>
        <taxon>Dikarya</taxon>
        <taxon>Basidiomycota</taxon>
        <taxon>Agaricomycotina</taxon>
        <taxon>Agaricomycetes</taxon>
        <taxon>Agaricomycetidae</taxon>
        <taxon>Agaricales</taxon>
        <taxon>Marasmiineae</taxon>
        <taxon>Mycenaceae</taxon>
        <taxon>Mycena</taxon>
    </lineage>
</organism>
<feature type="domain" description="Histone-binding protein RBBP4-like N-terminal" evidence="5">
    <location>
        <begin position="92"/>
        <end position="160"/>
    </location>
</feature>
<dbReference type="InterPro" id="IPR022052">
    <property type="entry name" value="Histone-bd_RBBP4-like_N"/>
</dbReference>
<gene>
    <name evidence="6" type="ORF">B0H17DRAFT_1161624</name>
</gene>
<dbReference type="GO" id="GO:0042254">
    <property type="term" value="P:ribosome biogenesis"/>
    <property type="evidence" value="ECO:0007669"/>
    <property type="project" value="TreeGrafter"/>
</dbReference>
<keyword evidence="1 3" id="KW-0853">WD repeat</keyword>
<dbReference type="InterPro" id="IPR015943">
    <property type="entry name" value="WD40/YVTN_repeat-like_dom_sf"/>
</dbReference>
<evidence type="ECO:0000256" key="4">
    <source>
        <dbReference type="SAM" id="MobiDB-lite"/>
    </source>
</evidence>
<evidence type="ECO:0000259" key="5">
    <source>
        <dbReference type="Pfam" id="PF12265"/>
    </source>
</evidence>
<protein>
    <submittedName>
        <fullName evidence="6">Glutamate-rich WD repeat containing</fullName>
    </submittedName>
</protein>
<feature type="region of interest" description="Disordered" evidence="4">
    <location>
        <begin position="161"/>
        <end position="191"/>
    </location>
</feature>
<sequence>MSKRSATELLTPASNGQPFTKASGSGSKRDNVAPDDMGEFEDAWEDEIESDEDVVDAEAGQDEDVLPAIEESDEQPAARDVFIPGRHTLGPDEILEADDAVYIMRHSMKVTWPCLSFDILRDNLGDERQRYPATAYLVSGTQADVAKDNEIVVYKLSSLHRTQKDGDDSDSEDENEDDDEENLDEDPIVEYRSIPHVGGVNRVRAQPLPPSSQLPPVSQPYHVASWAETGKVHIWDVRPLIEALDVPGYSVDRRRTHTPVYTVNSHGRAEGFAMDWAVTGSSLRLLTGDIHSKIYLTSSSPSGFNTAAQPFTSHTSSVEDLQWSPTDLTVFASCSADKSVLIWDIRSKGRQSVGSIDSAHDSDVNVISWSRAAAYLLLSGGDEGGIKVWDLRNVKKRAQDTNPSSVASFAWHKAPITSIEWHPTDDTVFAASGADDVVSMWDLGVEPDDDEMGGADEEDSQKDMPPQILFLHQGQTDVKELHWHPQIPGAIISTASDGFNIFKTISM</sequence>
<keyword evidence="7" id="KW-1185">Reference proteome</keyword>
<dbReference type="EMBL" id="JARKIE010000149">
    <property type="protein sequence ID" value="KAJ7675381.1"/>
    <property type="molecule type" value="Genomic_DNA"/>
</dbReference>
<evidence type="ECO:0000256" key="1">
    <source>
        <dbReference type="ARBA" id="ARBA00022574"/>
    </source>
</evidence>
<evidence type="ECO:0000256" key="3">
    <source>
        <dbReference type="PROSITE-ProRule" id="PRU00221"/>
    </source>
</evidence>
<feature type="region of interest" description="Disordered" evidence="4">
    <location>
        <begin position="1"/>
        <end position="46"/>
    </location>
</feature>
<dbReference type="PROSITE" id="PS50082">
    <property type="entry name" value="WD_REPEATS_2"/>
    <property type="match status" value="3"/>
</dbReference>
<feature type="compositionally biased region" description="Acidic residues" evidence="4">
    <location>
        <begin position="36"/>
        <end position="46"/>
    </location>
</feature>
<dbReference type="Pfam" id="PF12265">
    <property type="entry name" value="CAF1C_H4-bd"/>
    <property type="match status" value="1"/>
</dbReference>
<dbReference type="Pfam" id="PF00400">
    <property type="entry name" value="WD40"/>
    <property type="match status" value="3"/>
</dbReference>
<reference evidence="6" key="1">
    <citation type="submission" date="2023-03" db="EMBL/GenBank/DDBJ databases">
        <title>Massive genome expansion in bonnet fungi (Mycena s.s.) driven by repeated elements and novel gene families across ecological guilds.</title>
        <authorList>
            <consortium name="Lawrence Berkeley National Laboratory"/>
            <person name="Harder C.B."/>
            <person name="Miyauchi S."/>
            <person name="Viragh M."/>
            <person name="Kuo A."/>
            <person name="Thoen E."/>
            <person name="Andreopoulos B."/>
            <person name="Lu D."/>
            <person name="Skrede I."/>
            <person name="Drula E."/>
            <person name="Henrissat B."/>
            <person name="Morin E."/>
            <person name="Kohler A."/>
            <person name="Barry K."/>
            <person name="LaButti K."/>
            <person name="Morin E."/>
            <person name="Salamov A."/>
            <person name="Lipzen A."/>
            <person name="Mereny Z."/>
            <person name="Hegedus B."/>
            <person name="Baldrian P."/>
            <person name="Stursova M."/>
            <person name="Weitz H."/>
            <person name="Taylor A."/>
            <person name="Grigoriev I.V."/>
            <person name="Nagy L.G."/>
            <person name="Martin F."/>
            <person name="Kauserud H."/>
        </authorList>
    </citation>
    <scope>NUCLEOTIDE SEQUENCE</scope>
    <source>
        <strain evidence="6">CBHHK067</strain>
    </source>
</reference>
<dbReference type="InterPro" id="IPR001680">
    <property type="entry name" value="WD40_rpt"/>
</dbReference>
<dbReference type="PROSITE" id="PS50294">
    <property type="entry name" value="WD_REPEATS_REGION"/>
    <property type="match status" value="3"/>
</dbReference>
<proteinExistence type="predicted"/>
<dbReference type="Proteomes" id="UP001221757">
    <property type="component" value="Unassembled WGS sequence"/>
</dbReference>
<dbReference type="SUPFAM" id="SSF50978">
    <property type="entry name" value="WD40 repeat-like"/>
    <property type="match status" value="1"/>
</dbReference>
<dbReference type="Gene3D" id="2.130.10.10">
    <property type="entry name" value="YVTN repeat-like/Quinoprotein amine dehydrogenase"/>
    <property type="match status" value="1"/>
</dbReference>
<dbReference type="PANTHER" id="PTHR45903">
    <property type="entry name" value="GLUTAMATE-RICH WD REPEAT-CONTAINING PROTEIN 1"/>
    <property type="match status" value="1"/>
</dbReference>
<evidence type="ECO:0000313" key="6">
    <source>
        <dbReference type="EMBL" id="KAJ7675381.1"/>
    </source>
</evidence>
<name>A0AAD7D2B9_MYCRO</name>
<dbReference type="AlphaFoldDB" id="A0AAD7D2B9"/>
<comment type="caution">
    <text evidence="6">The sequence shown here is derived from an EMBL/GenBank/DDBJ whole genome shotgun (WGS) entry which is preliminary data.</text>
</comment>
<dbReference type="InterPro" id="IPR036322">
    <property type="entry name" value="WD40_repeat_dom_sf"/>
</dbReference>
<dbReference type="SMART" id="SM00320">
    <property type="entry name" value="WD40"/>
    <property type="match status" value="6"/>
</dbReference>
<keyword evidence="2" id="KW-0677">Repeat</keyword>
<evidence type="ECO:0000313" key="7">
    <source>
        <dbReference type="Proteomes" id="UP001221757"/>
    </source>
</evidence>
<dbReference type="GO" id="GO:0005730">
    <property type="term" value="C:nucleolus"/>
    <property type="evidence" value="ECO:0007669"/>
    <property type="project" value="TreeGrafter"/>
</dbReference>
<accession>A0AAD7D2B9</accession>
<feature type="compositionally biased region" description="Polar residues" evidence="4">
    <location>
        <begin position="12"/>
        <end position="26"/>
    </location>
</feature>
<feature type="repeat" description="WD" evidence="3">
    <location>
        <begin position="357"/>
        <end position="399"/>
    </location>
</feature>
<evidence type="ECO:0000256" key="2">
    <source>
        <dbReference type="ARBA" id="ARBA00022737"/>
    </source>
</evidence>
<feature type="compositionally biased region" description="Acidic residues" evidence="4">
    <location>
        <begin position="167"/>
        <end position="188"/>
    </location>
</feature>
<dbReference type="InterPro" id="IPR051972">
    <property type="entry name" value="Glutamate-rich_WD_repeat"/>
</dbReference>
<dbReference type="PANTHER" id="PTHR45903:SF1">
    <property type="entry name" value="GLUTAMATE-RICH WD REPEAT-CONTAINING PROTEIN 1"/>
    <property type="match status" value="1"/>
</dbReference>
<feature type="repeat" description="WD" evidence="3">
    <location>
        <begin position="311"/>
        <end position="353"/>
    </location>
</feature>